<dbReference type="PANTHER" id="PTHR18964:SF149">
    <property type="entry name" value="BIFUNCTIONAL UDP-N-ACETYLGLUCOSAMINE 2-EPIMERASE_N-ACETYLMANNOSAMINE KINASE"/>
    <property type="match status" value="1"/>
</dbReference>
<keyword evidence="5" id="KW-1185">Reference proteome</keyword>
<evidence type="ECO:0000256" key="3">
    <source>
        <dbReference type="ARBA" id="ARBA00022629"/>
    </source>
</evidence>
<protein>
    <submittedName>
        <fullName evidence="4">ROK family protein</fullName>
    </submittedName>
</protein>
<dbReference type="SUPFAM" id="SSF46785">
    <property type="entry name" value="Winged helix' DNA-binding domain"/>
    <property type="match status" value="1"/>
</dbReference>
<comment type="similarity">
    <text evidence="2">Belongs to the ROK (NagC/XylR) family.</text>
</comment>
<dbReference type="InterPro" id="IPR036390">
    <property type="entry name" value="WH_DNA-bd_sf"/>
</dbReference>
<dbReference type="OrthoDB" id="9796533at2"/>
<dbReference type="InterPro" id="IPR043129">
    <property type="entry name" value="ATPase_NBD"/>
</dbReference>
<dbReference type="Gene3D" id="1.10.10.10">
    <property type="entry name" value="Winged helix-like DNA-binding domain superfamily/Winged helix DNA-binding domain"/>
    <property type="match status" value="1"/>
</dbReference>
<evidence type="ECO:0000256" key="1">
    <source>
        <dbReference type="ARBA" id="ARBA00002486"/>
    </source>
</evidence>
<dbReference type="Pfam" id="PF00480">
    <property type="entry name" value="ROK"/>
    <property type="match status" value="1"/>
</dbReference>
<evidence type="ECO:0000256" key="2">
    <source>
        <dbReference type="ARBA" id="ARBA00006479"/>
    </source>
</evidence>
<dbReference type="InterPro" id="IPR000600">
    <property type="entry name" value="ROK"/>
</dbReference>
<accession>I8UAQ8</accession>
<dbReference type="CDD" id="cd24076">
    <property type="entry name" value="ASKHA_ATPase_ROK_BsXylR-like"/>
    <property type="match status" value="1"/>
</dbReference>
<dbReference type="Gene3D" id="3.30.420.40">
    <property type="match status" value="2"/>
</dbReference>
<dbReference type="AlphaFoldDB" id="I8UAQ8"/>
<sequence length="394" mass="41935">MQRGTFQLMKSLNRTIILNKVRLEGPISRAQIAKDTSLTPPTVSSIVKELISDGLIMESEQGASKGGRKPTMLIINSNSFYVIGVDAGPTDITTVLTNLEGHILTSFKRVLPFPLTNDDLLAMMIEEIQKVFVQEDKLIGIGVGMHGVVDSHNGRALYAPNLNIRDVNIKDVLEATFGLTVMVENDAKALALGEVWFGEANRLSHIAAVNVGNGIGAGMIANGKIVQGHHFIAGEIGHMTIDIGGKPCSCGNYGCLQTLAAGPAIAERAQKEIAIGRESVLKEMMDGDLQGIDGQLVYEAAKQGDELSIHVLQTTGNYLGIGLTNLIHILNPEHIIIGGGVANAGDFLLNAVRETVAKMALTEQAKQTTITLSTLGEKGTVLGAVALVLQDLFE</sequence>
<comment type="caution">
    <text evidence="4">The sequence shown here is derived from an EMBL/GenBank/DDBJ whole genome shotgun (WGS) entry which is preliminary data.</text>
</comment>
<dbReference type="PROSITE" id="PS01125">
    <property type="entry name" value="ROK"/>
    <property type="match status" value="1"/>
</dbReference>
<dbReference type="Proteomes" id="UP000004080">
    <property type="component" value="Unassembled WGS sequence"/>
</dbReference>
<dbReference type="eggNOG" id="COG1940">
    <property type="taxonomic scope" value="Bacteria"/>
</dbReference>
<evidence type="ECO:0000313" key="5">
    <source>
        <dbReference type="Proteomes" id="UP000004080"/>
    </source>
</evidence>
<reference evidence="4 5" key="1">
    <citation type="journal article" date="2012" name="J. Bacteriol.">
        <title>Genome of Bacillus macauensis ZFHKF-1, a Long-Chain-Forming Bacterium.</title>
        <authorList>
            <person name="Cai L."/>
            <person name="Zhang T."/>
        </authorList>
    </citation>
    <scope>NUCLEOTIDE SEQUENCE [LARGE SCALE GENOMIC DNA]</scope>
    <source>
        <strain evidence="4 5">ZFHKF-1</strain>
    </source>
</reference>
<dbReference type="InterPro" id="IPR036388">
    <property type="entry name" value="WH-like_DNA-bd_sf"/>
</dbReference>
<keyword evidence="3" id="KW-0859">Xylose metabolism</keyword>
<dbReference type="PANTHER" id="PTHR18964">
    <property type="entry name" value="ROK (REPRESSOR, ORF, KINASE) FAMILY"/>
    <property type="match status" value="1"/>
</dbReference>
<keyword evidence="3" id="KW-0119">Carbohydrate metabolism</keyword>
<dbReference type="EMBL" id="AKKV01000042">
    <property type="protein sequence ID" value="EIT83893.1"/>
    <property type="molecule type" value="Genomic_DNA"/>
</dbReference>
<dbReference type="Pfam" id="PF13412">
    <property type="entry name" value="HTH_24"/>
    <property type="match status" value="1"/>
</dbReference>
<organism evidence="4 5">
    <name type="scientific">Fictibacillus macauensis ZFHKF-1</name>
    <dbReference type="NCBI Taxonomy" id="1196324"/>
    <lineage>
        <taxon>Bacteria</taxon>
        <taxon>Bacillati</taxon>
        <taxon>Bacillota</taxon>
        <taxon>Bacilli</taxon>
        <taxon>Bacillales</taxon>
        <taxon>Fictibacillaceae</taxon>
        <taxon>Fictibacillus</taxon>
    </lineage>
</organism>
<dbReference type="STRING" id="1196324.A374_17699"/>
<comment type="function">
    <text evidence="1">Transcriptional repressor of xylose-utilizing enzymes.</text>
</comment>
<dbReference type="RefSeq" id="WP_007203609.1">
    <property type="nucleotide sequence ID" value="NZ_AKKV01000042.1"/>
</dbReference>
<dbReference type="PATRIC" id="fig|1196324.3.peg.3612"/>
<dbReference type="SUPFAM" id="SSF53067">
    <property type="entry name" value="Actin-like ATPase domain"/>
    <property type="match status" value="1"/>
</dbReference>
<dbReference type="InterPro" id="IPR049874">
    <property type="entry name" value="ROK_cs"/>
</dbReference>
<dbReference type="GO" id="GO:0042732">
    <property type="term" value="P:D-xylose metabolic process"/>
    <property type="evidence" value="ECO:0007669"/>
    <property type="project" value="UniProtKB-KW"/>
</dbReference>
<proteinExistence type="inferred from homology"/>
<evidence type="ECO:0000313" key="4">
    <source>
        <dbReference type="EMBL" id="EIT83893.1"/>
    </source>
</evidence>
<gene>
    <name evidence="4" type="ORF">A374_17699</name>
</gene>
<name>I8UAQ8_9BACL</name>